<dbReference type="Gene3D" id="3.40.50.2300">
    <property type="match status" value="2"/>
</dbReference>
<dbReference type="Pfam" id="PF00356">
    <property type="entry name" value="LacI"/>
    <property type="match status" value="1"/>
</dbReference>
<name>A0A0H2W5X1_YERPE</name>
<dbReference type="PROSITE" id="PS50932">
    <property type="entry name" value="HTH_LACI_2"/>
    <property type="match status" value="1"/>
</dbReference>
<dbReference type="PANTHER" id="PTHR30146:SF98">
    <property type="entry name" value="HTH-TYPE TRANSCRIPTIONAL REGULATOR GALR"/>
    <property type="match status" value="1"/>
</dbReference>
<accession>A0A0H2W5X1</accession>
<comment type="subunit">
    <text evidence="1">Homodimer.</text>
</comment>
<evidence type="ECO:0000256" key="4">
    <source>
        <dbReference type="ARBA" id="ARBA00023125"/>
    </source>
</evidence>
<dbReference type="InterPro" id="IPR028082">
    <property type="entry name" value="Peripla_BP_I"/>
</dbReference>
<organism evidence="7 8">
    <name type="scientific">Yersinia pestis</name>
    <dbReference type="NCBI Taxonomy" id="632"/>
    <lineage>
        <taxon>Bacteria</taxon>
        <taxon>Pseudomonadati</taxon>
        <taxon>Pseudomonadota</taxon>
        <taxon>Gammaproteobacteria</taxon>
        <taxon>Enterobacterales</taxon>
        <taxon>Yersiniaceae</taxon>
        <taxon>Yersinia</taxon>
    </lineage>
</organism>
<dbReference type="PROSITE" id="PS00356">
    <property type="entry name" value="HTH_LACI_1"/>
    <property type="match status" value="1"/>
</dbReference>
<dbReference type="GO" id="GO:0006355">
    <property type="term" value="P:regulation of DNA-templated transcription"/>
    <property type="evidence" value="ECO:0007669"/>
    <property type="project" value="InterPro"/>
</dbReference>
<dbReference type="HOGENOM" id="CLU_037628_6_0_6"/>
<dbReference type="NCBIfam" id="NF008002">
    <property type="entry name" value="PRK10727.1"/>
    <property type="match status" value="1"/>
</dbReference>
<dbReference type="CDD" id="cd06270">
    <property type="entry name" value="PBP1_GalS-like"/>
    <property type="match status" value="1"/>
</dbReference>
<dbReference type="SUPFAM" id="SSF53822">
    <property type="entry name" value="Periplasmic binding protein-like I"/>
    <property type="match status" value="1"/>
</dbReference>
<dbReference type="InterPro" id="IPR000843">
    <property type="entry name" value="HTH_LacI"/>
</dbReference>
<dbReference type="GO" id="GO:0003677">
    <property type="term" value="F:DNA binding"/>
    <property type="evidence" value="ECO:0007669"/>
    <property type="project" value="UniProtKB-KW"/>
</dbReference>
<evidence type="ECO:0000256" key="5">
    <source>
        <dbReference type="ARBA" id="ARBA00023163"/>
    </source>
</evidence>
<reference evidence="8" key="1">
    <citation type="journal article" date="2004" name="DNA Res.">
        <title>Complete genome sequence of Yersinia pestis strain 91001, an isolate avirulent to humans.</title>
        <authorList>
            <person name="Song Y."/>
            <person name="Tong Z."/>
            <person name="Wang J."/>
            <person name="Wang L."/>
            <person name="Guo Z."/>
            <person name="Han Y."/>
            <person name="Zhang J."/>
            <person name="Pei D."/>
            <person name="Zhou D."/>
            <person name="Qin H."/>
            <person name="Pang X."/>
            <person name="Han Y."/>
            <person name="Zhai J."/>
            <person name="Li M."/>
            <person name="Cui B."/>
            <person name="Qi Z."/>
            <person name="Jin L."/>
            <person name="Dai R."/>
            <person name="Chen F."/>
            <person name="Li S."/>
            <person name="Ye C."/>
            <person name="Du Z."/>
            <person name="Lin W."/>
            <person name="Wang J."/>
            <person name="Yu J."/>
            <person name="Yang H."/>
            <person name="Wang J."/>
            <person name="Huang P."/>
            <person name="Yang R."/>
        </authorList>
    </citation>
    <scope>NUCLEOTIDE SEQUENCE [LARGE SCALE GENOMIC DNA]</scope>
    <source>
        <strain evidence="8">91001 / Biovar Mediaevalis</strain>
    </source>
</reference>
<dbReference type="Pfam" id="PF13377">
    <property type="entry name" value="Peripla_BP_3"/>
    <property type="match status" value="1"/>
</dbReference>
<proteinExistence type="predicted"/>
<evidence type="ECO:0000259" key="6">
    <source>
        <dbReference type="PROSITE" id="PS50932"/>
    </source>
</evidence>
<keyword evidence="3" id="KW-0805">Transcription regulation</keyword>
<dbReference type="Proteomes" id="UP000001019">
    <property type="component" value="Chromosome"/>
</dbReference>
<keyword evidence="4" id="KW-0238">DNA-binding</keyword>
<dbReference type="Gene3D" id="1.10.260.40">
    <property type="entry name" value="lambda repressor-like DNA-binding domains"/>
    <property type="match status" value="1"/>
</dbReference>
<protein>
    <submittedName>
        <fullName evidence="7">Galactose operon repressor</fullName>
    </submittedName>
</protein>
<dbReference type="KEGG" id="ypm:YP_2862"/>
<evidence type="ECO:0000313" key="8">
    <source>
        <dbReference type="Proteomes" id="UP000001019"/>
    </source>
</evidence>
<feature type="domain" description="HTH lacI-type" evidence="6">
    <location>
        <begin position="56"/>
        <end position="110"/>
    </location>
</feature>
<dbReference type="PRINTS" id="PR00036">
    <property type="entry name" value="HTHLACI"/>
</dbReference>
<dbReference type="AlphaFoldDB" id="A0A0H2W5X1"/>
<evidence type="ECO:0000256" key="1">
    <source>
        <dbReference type="ARBA" id="ARBA00011738"/>
    </source>
</evidence>
<dbReference type="EMBL" id="AE017042">
    <property type="protein sequence ID" value="AAS63044.1"/>
    <property type="molecule type" value="Genomic_DNA"/>
</dbReference>
<dbReference type="SMART" id="SM00354">
    <property type="entry name" value="HTH_LACI"/>
    <property type="match status" value="1"/>
</dbReference>
<evidence type="ECO:0000256" key="2">
    <source>
        <dbReference type="ARBA" id="ARBA00022491"/>
    </source>
</evidence>
<dbReference type="EnsemblBacteria" id="AAS63044">
    <property type="protein sequence ID" value="AAS63044"/>
    <property type="gene ID" value="YP_2862"/>
</dbReference>
<keyword evidence="5" id="KW-0804">Transcription</keyword>
<sequence length="394" mass="43124">MGDGAIANKRGKPFCSSPFLWFFLLSCDHPPLRVILFSAKLSDVSGYPRISGTKMATIKDVAKLAGVSVATVSRVINHSPKASEASRVAVCKAMEQLQYHPNANARALAQQSTETVGMIVSDVSDPFFGAMVKAVEQVAYATGNFLLIGNGYHDAEKERQAIEQLIRHRCAALVVHAKKLPDDELTSLMEQIPGMVLINRTLPGFEPRCIALDDRYGAWLATRHLIQQGHKRVAFICSNHQISDALDRMQGYLDALKEFDIPVDERLITYGTPDELGGEQAMTDLLGRGKHFTAVSCYNDSMAAGALSVLSDNSIDVPQEISLIGFDDVLISRYLRPRLTTIRYPVVAMSTQAAELALALANNTPLPEITNMFSPTLVRRHSVASPPSLRDDTD</sequence>
<keyword evidence="2" id="KW-0678">Repressor</keyword>
<gene>
    <name evidence="7" type="primary">galR2</name>
    <name evidence="7" type="ordered locus">YP_2862</name>
</gene>
<dbReference type="SUPFAM" id="SSF47413">
    <property type="entry name" value="lambda repressor-like DNA-binding domains"/>
    <property type="match status" value="1"/>
</dbReference>
<dbReference type="FunFam" id="1.10.260.40:FF:000002">
    <property type="entry name" value="HTH-type transcriptional repressor PurR"/>
    <property type="match status" value="1"/>
</dbReference>
<dbReference type="InterPro" id="IPR046335">
    <property type="entry name" value="LacI/GalR-like_sensor"/>
</dbReference>
<dbReference type="InterPro" id="IPR010982">
    <property type="entry name" value="Lambda_DNA-bd_dom_sf"/>
</dbReference>
<dbReference type="CDD" id="cd01392">
    <property type="entry name" value="HTH_LacI"/>
    <property type="match status" value="1"/>
</dbReference>
<evidence type="ECO:0000256" key="3">
    <source>
        <dbReference type="ARBA" id="ARBA00023015"/>
    </source>
</evidence>
<dbReference type="FunFam" id="3.40.50.2300:FF:000048">
    <property type="entry name" value="HTH-type transcriptional regulator GalR"/>
    <property type="match status" value="1"/>
</dbReference>
<dbReference type="PANTHER" id="PTHR30146">
    <property type="entry name" value="LACI-RELATED TRANSCRIPTIONAL REPRESSOR"/>
    <property type="match status" value="1"/>
</dbReference>
<evidence type="ECO:0000313" key="7">
    <source>
        <dbReference type="EMBL" id="AAS63044.1"/>
    </source>
</evidence>